<name>A0A6J8ES13_MYTCO</name>
<dbReference type="EMBL" id="CACVKT020009642">
    <property type="protein sequence ID" value="CAC5422586.1"/>
    <property type="molecule type" value="Genomic_DNA"/>
</dbReference>
<feature type="signal peptide" evidence="1">
    <location>
        <begin position="1"/>
        <end position="21"/>
    </location>
</feature>
<dbReference type="Proteomes" id="UP000507470">
    <property type="component" value="Unassembled WGS sequence"/>
</dbReference>
<keyword evidence="1" id="KW-0732">Signal</keyword>
<organism evidence="2 3">
    <name type="scientific">Mytilus coruscus</name>
    <name type="common">Sea mussel</name>
    <dbReference type="NCBI Taxonomy" id="42192"/>
    <lineage>
        <taxon>Eukaryota</taxon>
        <taxon>Metazoa</taxon>
        <taxon>Spiralia</taxon>
        <taxon>Lophotrochozoa</taxon>
        <taxon>Mollusca</taxon>
        <taxon>Bivalvia</taxon>
        <taxon>Autobranchia</taxon>
        <taxon>Pteriomorphia</taxon>
        <taxon>Mytilida</taxon>
        <taxon>Mytiloidea</taxon>
        <taxon>Mytilidae</taxon>
        <taxon>Mytilinae</taxon>
        <taxon>Mytilus</taxon>
    </lineage>
</organism>
<proteinExistence type="predicted"/>
<evidence type="ECO:0000313" key="2">
    <source>
        <dbReference type="EMBL" id="CAC5422586.1"/>
    </source>
</evidence>
<keyword evidence="3" id="KW-1185">Reference proteome</keyword>
<dbReference type="AlphaFoldDB" id="A0A6J8ES13"/>
<protein>
    <submittedName>
        <fullName evidence="2">Uncharacterized protein</fullName>
    </submittedName>
</protein>
<accession>A0A6J8ES13</accession>
<sequence>MNSTFLSPFGLLPIATQLTTSVITPVYQYTPPNGKVYRLLRPDENPQFGLYAKNVNSIVTAAYHVAWGSHYYKKMDSKYISTCLTYDNARLIEKNNNQANGPIVSIDVTRAPVIMYHVWNAIVRQQLVEKGDDAPTVSNFKKFAEANNEVLLVGTVPPNCVTIEPRITAPNPSVMMGLSPM</sequence>
<evidence type="ECO:0000313" key="3">
    <source>
        <dbReference type="Proteomes" id="UP000507470"/>
    </source>
</evidence>
<evidence type="ECO:0000256" key="1">
    <source>
        <dbReference type="SAM" id="SignalP"/>
    </source>
</evidence>
<dbReference type="OrthoDB" id="6143207at2759"/>
<reference evidence="2 3" key="1">
    <citation type="submission" date="2020-06" db="EMBL/GenBank/DDBJ databases">
        <authorList>
            <person name="Li R."/>
            <person name="Bekaert M."/>
        </authorList>
    </citation>
    <scope>NUCLEOTIDE SEQUENCE [LARGE SCALE GENOMIC DNA]</scope>
    <source>
        <strain evidence="3">wild</strain>
    </source>
</reference>
<gene>
    <name evidence="2" type="ORF">MCOR_54625</name>
</gene>
<feature type="chain" id="PRO_5026698196" evidence="1">
    <location>
        <begin position="22"/>
        <end position="181"/>
    </location>
</feature>